<organism evidence="2 3">
    <name type="scientific">Paralvinella palmiformis</name>
    <dbReference type="NCBI Taxonomy" id="53620"/>
    <lineage>
        <taxon>Eukaryota</taxon>
        <taxon>Metazoa</taxon>
        <taxon>Spiralia</taxon>
        <taxon>Lophotrochozoa</taxon>
        <taxon>Annelida</taxon>
        <taxon>Polychaeta</taxon>
        <taxon>Sedentaria</taxon>
        <taxon>Canalipalpata</taxon>
        <taxon>Terebellida</taxon>
        <taxon>Terebelliformia</taxon>
        <taxon>Alvinellidae</taxon>
        <taxon>Paralvinella</taxon>
    </lineage>
</organism>
<gene>
    <name evidence="2" type="ORF">LSH36_20g15077</name>
</gene>
<protein>
    <submittedName>
        <fullName evidence="2">Uncharacterized protein</fullName>
    </submittedName>
</protein>
<reference evidence="2" key="1">
    <citation type="journal article" date="2023" name="Mol. Biol. Evol.">
        <title>Third-Generation Sequencing Reveals the Adaptive Role of the Epigenome in Three Deep-Sea Polychaetes.</title>
        <authorList>
            <person name="Perez M."/>
            <person name="Aroh O."/>
            <person name="Sun Y."/>
            <person name="Lan Y."/>
            <person name="Juniper S.K."/>
            <person name="Young C.R."/>
            <person name="Angers B."/>
            <person name="Qian P.Y."/>
        </authorList>
    </citation>
    <scope>NUCLEOTIDE SEQUENCE</scope>
    <source>
        <strain evidence="2">P08H-3</strain>
    </source>
</reference>
<evidence type="ECO:0000313" key="3">
    <source>
        <dbReference type="Proteomes" id="UP001208570"/>
    </source>
</evidence>
<name>A0AAD9NFI7_9ANNE</name>
<evidence type="ECO:0000313" key="2">
    <source>
        <dbReference type="EMBL" id="KAK2168160.1"/>
    </source>
</evidence>
<comment type="caution">
    <text evidence="2">The sequence shown here is derived from an EMBL/GenBank/DDBJ whole genome shotgun (WGS) entry which is preliminary data.</text>
</comment>
<feature type="region of interest" description="Disordered" evidence="1">
    <location>
        <begin position="1"/>
        <end position="62"/>
    </location>
</feature>
<keyword evidence="3" id="KW-1185">Reference proteome</keyword>
<accession>A0AAD9NFI7</accession>
<dbReference type="EMBL" id="JAODUP010000020">
    <property type="protein sequence ID" value="KAK2168160.1"/>
    <property type="molecule type" value="Genomic_DNA"/>
</dbReference>
<feature type="compositionally biased region" description="Polar residues" evidence="1">
    <location>
        <begin position="1"/>
        <end position="11"/>
    </location>
</feature>
<proteinExistence type="predicted"/>
<dbReference type="Proteomes" id="UP001208570">
    <property type="component" value="Unassembled WGS sequence"/>
</dbReference>
<sequence>MANSTRTSPINRDTPPINGEISEEPNRTLKPGPKRKRNDTEQVSVDNRMSGGTRKLSGFRDNEQYKAKVKLRHKTASPKPPKSEINELFIGNQPKGHRVLRCTAGLMFVVWMAVQTRRSHRSTRHLVLRDALRMLVEIRLSALVTSV</sequence>
<dbReference type="AlphaFoldDB" id="A0AAD9NFI7"/>
<evidence type="ECO:0000256" key="1">
    <source>
        <dbReference type="SAM" id="MobiDB-lite"/>
    </source>
</evidence>